<evidence type="ECO:0000256" key="13">
    <source>
        <dbReference type="RuleBase" id="RU003357"/>
    </source>
</evidence>
<dbReference type="Proteomes" id="UP000562027">
    <property type="component" value="Unassembled WGS sequence"/>
</dbReference>
<evidence type="ECO:0000256" key="9">
    <source>
        <dbReference type="ARBA" id="ARBA00023136"/>
    </source>
</evidence>
<feature type="signal peptide" evidence="14">
    <location>
        <begin position="1"/>
        <end position="31"/>
    </location>
</feature>
<gene>
    <name evidence="17" type="ORF">HNP55_004238</name>
</gene>
<dbReference type="PROSITE" id="PS52016">
    <property type="entry name" value="TONB_DEPENDENT_REC_3"/>
    <property type="match status" value="1"/>
</dbReference>
<dbReference type="AlphaFoldDB" id="A0A840LC03"/>
<evidence type="ECO:0000256" key="2">
    <source>
        <dbReference type="ARBA" id="ARBA00009810"/>
    </source>
</evidence>
<evidence type="ECO:0000256" key="5">
    <source>
        <dbReference type="ARBA" id="ARBA00022692"/>
    </source>
</evidence>
<dbReference type="InterPro" id="IPR000531">
    <property type="entry name" value="Beta-barrel_TonB"/>
</dbReference>
<dbReference type="GO" id="GO:0009279">
    <property type="term" value="C:cell outer membrane"/>
    <property type="evidence" value="ECO:0007669"/>
    <property type="project" value="UniProtKB-SubCell"/>
</dbReference>
<dbReference type="InterPro" id="IPR036942">
    <property type="entry name" value="Beta-barrel_TonB_sf"/>
</dbReference>
<dbReference type="Pfam" id="PF07715">
    <property type="entry name" value="Plug"/>
    <property type="match status" value="1"/>
</dbReference>
<dbReference type="SUPFAM" id="SSF56935">
    <property type="entry name" value="Porins"/>
    <property type="match status" value="1"/>
</dbReference>
<evidence type="ECO:0000256" key="14">
    <source>
        <dbReference type="SAM" id="SignalP"/>
    </source>
</evidence>
<sequence length="799" mass="86425">MRTQEKKRLALACAQACLALATLPFHGQARACDDCDDTVHAKPTNSAGPVHKLGLVLISGSAPSSLPNNIPTTLESISAAEIAKSINATDAEDALKYLPSLLVRKRYIGDYNHAVLSTRASGTGNSARSLVFADGIPISNLLGNGASFTPRWGLVTPEEIERVDVLYGPFSAAYSGNSVGAVVDYQTRSPKAFEAHAKAGVFVQPFELYGSNKTYGGHHTSASLGDRAGALSWWINLNHLDSEGQPQTFVVKPLSGSNAAASATPLSGAVAGMDKNNQPWLILGAGTQYRTQQDHAKLKLAYDINPVLRASYTLGWWGNSAVGRSESYLRDASGQAFYAAPAHSGTAKASPIAIDGRAYTLGANDFGQSRDELRHQMQGLSIKSHSKGLFDFELAASRYAYERDESRSALLARPASEAGGAGRLSDLAGTGWTTLAAKAQLRPSASHVIELGLQQERYQWQQRVSDVADWINGAPTALFTAFSGKTQLNSAYAQEAWTISPELKAVIGLRLEDWRALDGSKTSAAGKTVNFERRSEQYVSPKAALGYALSEDWSLKLSTGRAVRMPTAGELFQGGVNAAGVYVESDPTTNPNLKPERGWTSELSALWASGTQQQLRATLFLEDTRDALYSQTTVVDGKNISSTQNIGRIRTLGLELSYQAADLFLQGLELQGSLTYADSKILANEGFVAKPGDTLGMQQPRVPKWRASGLIGYAITPELSASYGLRYSGPQYGTLNNSDPNGSTYQGFSKFFTTDVRLQWRVNKQWTLAGGIDNLNNYQYWNFHPYPQRTYHAELKFDL</sequence>
<dbReference type="EMBL" id="JACHLP010000010">
    <property type="protein sequence ID" value="MBB4845686.1"/>
    <property type="molecule type" value="Genomic_DNA"/>
</dbReference>
<evidence type="ECO:0000256" key="4">
    <source>
        <dbReference type="ARBA" id="ARBA00022452"/>
    </source>
</evidence>
<dbReference type="RefSeq" id="WP_184303876.1">
    <property type="nucleotide sequence ID" value="NZ_JACHLP010000010.1"/>
</dbReference>
<keyword evidence="3 12" id="KW-0813">Transport</keyword>
<protein>
    <submittedName>
        <fullName evidence="17">Iron complex outermembrane receptor protein</fullName>
    </submittedName>
</protein>
<dbReference type="PANTHER" id="PTHR30069">
    <property type="entry name" value="TONB-DEPENDENT OUTER MEMBRANE RECEPTOR"/>
    <property type="match status" value="1"/>
</dbReference>
<evidence type="ECO:0000259" key="15">
    <source>
        <dbReference type="Pfam" id="PF00593"/>
    </source>
</evidence>
<evidence type="ECO:0000313" key="17">
    <source>
        <dbReference type="EMBL" id="MBB4845686.1"/>
    </source>
</evidence>
<dbReference type="CDD" id="cd01347">
    <property type="entry name" value="ligand_gated_channel"/>
    <property type="match status" value="1"/>
</dbReference>
<feature type="domain" description="TonB-dependent receptor plug" evidence="16">
    <location>
        <begin position="69"/>
        <end position="182"/>
    </location>
</feature>
<comment type="caution">
    <text evidence="17">The sequence shown here is derived from an EMBL/GenBank/DDBJ whole genome shotgun (WGS) entry which is preliminary data.</text>
</comment>
<name>A0A840LC03_9BURK</name>
<dbReference type="Gene3D" id="2.40.170.20">
    <property type="entry name" value="TonB-dependent receptor, beta-barrel domain"/>
    <property type="match status" value="1"/>
</dbReference>
<evidence type="ECO:0000256" key="7">
    <source>
        <dbReference type="ARBA" id="ARBA00023065"/>
    </source>
</evidence>
<comment type="similarity">
    <text evidence="2 12 13">Belongs to the TonB-dependent receptor family.</text>
</comment>
<evidence type="ECO:0000256" key="10">
    <source>
        <dbReference type="ARBA" id="ARBA00023170"/>
    </source>
</evidence>
<keyword evidence="5 12" id="KW-0812">Transmembrane</keyword>
<evidence type="ECO:0000256" key="1">
    <source>
        <dbReference type="ARBA" id="ARBA00004571"/>
    </source>
</evidence>
<reference evidence="17 18" key="1">
    <citation type="submission" date="2020-08" db="EMBL/GenBank/DDBJ databases">
        <title>Functional genomics of gut bacteria from endangered species of beetles.</title>
        <authorList>
            <person name="Carlos-Shanley C."/>
        </authorList>
    </citation>
    <scope>NUCLEOTIDE SEQUENCE [LARGE SCALE GENOMIC DNA]</scope>
    <source>
        <strain evidence="17 18">S00239</strain>
    </source>
</reference>
<proteinExistence type="inferred from homology"/>
<keyword evidence="4 12" id="KW-1134">Transmembrane beta strand</keyword>
<accession>A0A840LC03</accession>
<dbReference type="Pfam" id="PF00593">
    <property type="entry name" value="TonB_dep_Rec_b-barrel"/>
    <property type="match status" value="1"/>
</dbReference>
<keyword evidence="7" id="KW-0406">Ion transport</keyword>
<keyword evidence="8 13" id="KW-0798">TonB box</keyword>
<dbReference type="InterPro" id="IPR037066">
    <property type="entry name" value="Plug_dom_sf"/>
</dbReference>
<keyword evidence="18" id="KW-1185">Reference proteome</keyword>
<feature type="domain" description="TonB-dependent receptor-like beta-barrel" evidence="15">
    <location>
        <begin position="342"/>
        <end position="775"/>
    </location>
</feature>
<evidence type="ECO:0000256" key="3">
    <source>
        <dbReference type="ARBA" id="ARBA00022448"/>
    </source>
</evidence>
<dbReference type="InterPro" id="IPR039426">
    <property type="entry name" value="TonB-dep_rcpt-like"/>
</dbReference>
<organism evidence="17 18">
    <name type="scientific">Roseateles oligotrophus</name>
    <dbReference type="NCBI Taxonomy" id="1769250"/>
    <lineage>
        <taxon>Bacteria</taxon>
        <taxon>Pseudomonadati</taxon>
        <taxon>Pseudomonadota</taxon>
        <taxon>Betaproteobacteria</taxon>
        <taxon>Burkholderiales</taxon>
        <taxon>Sphaerotilaceae</taxon>
        <taxon>Roseateles</taxon>
    </lineage>
</organism>
<dbReference type="InterPro" id="IPR012910">
    <property type="entry name" value="Plug_dom"/>
</dbReference>
<evidence type="ECO:0000256" key="6">
    <source>
        <dbReference type="ARBA" id="ARBA00022729"/>
    </source>
</evidence>
<evidence type="ECO:0000256" key="11">
    <source>
        <dbReference type="ARBA" id="ARBA00023237"/>
    </source>
</evidence>
<dbReference type="GO" id="GO:0015344">
    <property type="term" value="F:siderophore uptake transmembrane transporter activity"/>
    <property type="evidence" value="ECO:0007669"/>
    <property type="project" value="TreeGrafter"/>
</dbReference>
<keyword evidence="11 12" id="KW-0998">Cell outer membrane</keyword>
<evidence type="ECO:0000256" key="8">
    <source>
        <dbReference type="ARBA" id="ARBA00023077"/>
    </source>
</evidence>
<evidence type="ECO:0000259" key="16">
    <source>
        <dbReference type="Pfam" id="PF07715"/>
    </source>
</evidence>
<dbReference type="PANTHER" id="PTHR30069:SF53">
    <property type="entry name" value="COLICIN I RECEPTOR-RELATED"/>
    <property type="match status" value="1"/>
</dbReference>
<evidence type="ECO:0000313" key="18">
    <source>
        <dbReference type="Proteomes" id="UP000562027"/>
    </source>
</evidence>
<keyword evidence="6 14" id="KW-0732">Signal</keyword>
<evidence type="ECO:0000256" key="12">
    <source>
        <dbReference type="PROSITE-ProRule" id="PRU01360"/>
    </source>
</evidence>
<dbReference type="Gene3D" id="2.170.130.10">
    <property type="entry name" value="TonB-dependent receptor, plug domain"/>
    <property type="match status" value="1"/>
</dbReference>
<feature type="chain" id="PRO_5032460145" evidence="14">
    <location>
        <begin position="32"/>
        <end position="799"/>
    </location>
</feature>
<dbReference type="GO" id="GO:0044718">
    <property type="term" value="P:siderophore transmembrane transport"/>
    <property type="evidence" value="ECO:0007669"/>
    <property type="project" value="TreeGrafter"/>
</dbReference>
<keyword evidence="10 17" id="KW-0675">Receptor</keyword>
<keyword evidence="9 12" id="KW-0472">Membrane</keyword>
<comment type="subcellular location">
    <subcellularLocation>
        <location evidence="1 12">Cell outer membrane</location>
        <topology evidence="1 12">Multi-pass membrane protein</topology>
    </subcellularLocation>
</comment>